<reference evidence="2" key="1">
    <citation type="submission" date="2023-01" db="EMBL/GenBank/DDBJ databases">
        <title>Genome assembly of the deep-sea coral Lophelia pertusa.</title>
        <authorList>
            <person name="Herrera S."/>
            <person name="Cordes E."/>
        </authorList>
    </citation>
    <scope>NUCLEOTIDE SEQUENCE</scope>
    <source>
        <strain evidence="2">USNM1676648</strain>
        <tissue evidence="2">Polyp</tissue>
    </source>
</reference>
<dbReference type="PANTHER" id="PTHR15720:SF14">
    <property type="entry name" value="GREB1-LIKE PROTEIN"/>
    <property type="match status" value="1"/>
</dbReference>
<dbReference type="InterPro" id="IPR046927">
    <property type="entry name" value="GREB1-like_C"/>
</dbReference>
<gene>
    <name evidence="2" type="primary">GREB1L_3</name>
    <name evidence="2" type="ORF">OS493_000869</name>
</gene>
<evidence type="ECO:0000313" key="3">
    <source>
        <dbReference type="Proteomes" id="UP001163046"/>
    </source>
</evidence>
<keyword evidence="3" id="KW-1185">Reference proteome</keyword>
<evidence type="ECO:0000259" key="1">
    <source>
        <dbReference type="Pfam" id="PF20267"/>
    </source>
</evidence>
<protein>
    <submittedName>
        <fullName evidence="2">GREB1-like protein</fullName>
    </submittedName>
</protein>
<dbReference type="PANTHER" id="PTHR15720">
    <property type="entry name" value="GREB1-RELATED"/>
    <property type="match status" value="1"/>
</dbReference>
<evidence type="ECO:0000313" key="2">
    <source>
        <dbReference type="EMBL" id="KAJ7387538.1"/>
    </source>
</evidence>
<name>A0A9X0D6M1_9CNID</name>
<accession>A0A9X0D6M1</accession>
<dbReference type="AlphaFoldDB" id="A0A9X0D6M1"/>
<comment type="caution">
    <text evidence="2">The sequence shown here is derived from an EMBL/GenBank/DDBJ whole genome shotgun (WGS) entry which is preliminary data.</text>
</comment>
<feature type="domain" description="GREB1-like C-terminal" evidence="1">
    <location>
        <begin position="17"/>
        <end position="81"/>
    </location>
</feature>
<dbReference type="EMBL" id="MU825873">
    <property type="protein sequence ID" value="KAJ7387538.1"/>
    <property type="molecule type" value="Genomic_DNA"/>
</dbReference>
<organism evidence="2 3">
    <name type="scientific">Desmophyllum pertusum</name>
    <dbReference type="NCBI Taxonomy" id="174260"/>
    <lineage>
        <taxon>Eukaryota</taxon>
        <taxon>Metazoa</taxon>
        <taxon>Cnidaria</taxon>
        <taxon>Anthozoa</taxon>
        <taxon>Hexacorallia</taxon>
        <taxon>Scleractinia</taxon>
        <taxon>Caryophylliina</taxon>
        <taxon>Caryophylliidae</taxon>
        <taxon>Desmophyllum</taxon>
    </lineage>
</organism>
<dbReference type="Proteomes" id="UP001163046">
    <property type="component" value="Unassembled WGS sequence"/>
</dbReference>
<sequence>MLSTVACCFISAVAQCQRPFLAQFKFAPGSRLCLVCQDRNTLRQEVARLDLEEHWRFRLRDEFQTANSPDEPALYFLTGKHDD</sequence>
<dbReference type="OrthoDB" id="8853246at2759"/>
<proteinExistence type="predicted"/>
<dbReference type="InterPro" id="IPR028422">
    <property type="entry name" value="GREB1"/>
</dbReference>
<dbReference type="Pfam" id="PF20267">
    <property type="entry name" value="GREB1_C"/>
    <property type="match status" value="1"/>
</dbReference>